<reference evidence="2" key="1">
    <citation type="submission" date="2022-03" db="EMBL/GenBank/DDBJ databases">
        <authorList>
            <person name="Sayadi A."/>
        </authorList>
    </citation>
    <scope>NUCLEOTIDE SEQUENCE</scope>
</reference>
<gene>
    <name evidence="2" type="ORF">ACAOBT_LOCUS23576</name>
</gene>
<accession>A0A9P0PX29</accession>
<feature type="region of interest" description="Disordered" evidence="1">
    <location>
        <begin position="1"/>
        <end position="20"/>
    </location>
</feature>
<evidence type="ECO:0000313" key="2">
    <source>
        <dbReference type="EMBL" id="CAH1997169.1"/>
    </source>
</evidence>
<dbReference type="Proteomes" id="UP001152888">
    <property type="component" value="Unassembled WGS sequence"/>
</dbReference>
<protein>
    <submittedName>
        <fullName evidence="2">Uncharacterized protein</fullName>
    </submittedName>
</protein>
<evidence type="ECO:0000313" key="3">
    <source>
        <dbReference type="Proteomes" id="UP001152888"/>
    </source>
</evidence>
<organism evidence="2 3">
    <name type="scientific">Acanthoscelides obtectus</name>
    <name type="common">Bean weevil</name>
    <name type="synonym">Bruchus obtectus</name>
    <dbReference type="NCBI Taxonomy" id="200917"/>
    <lineage>
        <taxon>Eukaryota</taxon>
        <taxon>Metazoa</taxon>
        <taxon>Ecdysozoa</taxon>
        <taxon>Arthropoda</taxon>
        <taxon>Hexapoda</taxon>
        <taxon>Insecta</taxon>
        <taxon>Pterygota</taxon>
        <taxon>Neoptera</taxon>
        <taxon>Endopterygota</taxon>
        <taxon>Coleoptera</taxon>
        <taxon>Polyphaga</taxon>
        <taxon>Cucujiformia</taxon>
        <taxon>Chrysomeloidea</taxon>
        <taxon>Chrysomelidae</taxon>
        <taxon>Bruchinae</taxon>
        <taxon>Bruchini</taxon>
        <taxon>Acanthoscelides</taxon>
    </lineage>
</organism>
<dbReference type="EMBL" id="CAKOFQ010007280">
    <property type="protein sequence ID" value="CAH1997169.1"/>
    <property type="molecule type" value="Genomic_DNA"/>
</dbReference>
<keyword evidence="3" id="KW-1185">Reference proteome</keyword>
<dbReference type="AlphaFoldDB" id="A0A9P0PX29"/>
<comment type="caution">
    <text evidence="2">The sequence shown here is derived from an EMBL/GenBank/DDBJ whole genome shotgun (WGS) entry which is preliminary data.</text>
</comment>
<feature type="compositionally biased region" description="Basic residues" evidence="1">
    <location>
        <begin position="7"/>
        <end position="16"/>
    </location>
</feature>
<evidence type="ECO:0000256" key="1">
    <source>
        <dbReference type="SAM" id="MobiDB-lite"/>
    </source>
</evidence>
<name>A0A9P0PX29_ACAOB</name>
<feature type="region of interest" description="Disordered" evidence="1">
    <location>
        <begin position="33"/>
        <end position="72"/>
    </location>
</feature>
<sequence>MWCLKNSYRHTRKRSNRGWSNFSEDKKVVPLKHDDLLSTTNKQQKPATSPQPSSSDEEEQSGSSKDISDVESYEREVLQIKALEDIETLKWETSFWLSF</sequence>
<feature type="compositionally biased region" description="Polar residues" evidence="1">
    <location>
        <begin position="37"/>
        <end position="48"/>
    </location>
</feature>
<proteinExistence type="predicted"/>